<dbReference type="RefSeq" id="WP_119314563.1">
    <property type="nucleotide sequence ID" value="NZ_QXDL01000045.1"/>
</dbReference>
<organism evidence="3 4">
    <name type="scientific">Calidithermus terrae</name>
    <dbReference type="NCBI Taxonomy" id="1408545"/>
    <lineage>
        <taxon>Bacteria</taxon>
        <taxon>Thermotogati</taxon>
        <taxon>Deinococcota</taxon>
        <taxon>Deinococci</taxon>
        <taxon>Thermales</taxon>
        <taxon>Thermaceae</taxon>
        <taxon>Calidithermus</taxon>
    </lineage>
</organism>
<dbReference type="Gene3D" id="2.60.120.10">
    <property type="entry name" value="Jelly Rolls"/>
    <property type="match status" value="1"/>
</dbReference>
<dbReference type="InterPro" id="IPR001387">
    <property type="entry name" value="Cro/C1-type_HTH"/>
</dbReference>
<dbReference type="CDD" id="cd02209">
    <property type="entry name" value="cupin_XRE_C"/>
    <property type="match status" value="1"/>
</dbReference>
<dbReference type="PROSITE" id="PS50943">
    <property type="entry name" value="HTH_CROC1"/>
    <property type="match status" value="1"/>
</dbReference>
<dbReference type="InterPro" id="IPR050807">
    <property type="entry name" value="TransReg_Diox_bact_type"/>
</dbReference>
<sequence length="181" mass="20440">MKPEELGRMIQNRRKQLGYTLRELAERAELSAPFLSQVEKGSTTPSVASMVKIARALGVPVSYFLDTEGSTAQVRKGSEVRFFNLNESRVRYGRIGSTAPERQLEPLLMIYPPRYTSEPVTHGGEEFFYILCGRMRLQIGEQTYHLGPGDSAHFNSGLRHVWSNEGDEELRVLWVGTPPLL</sequence>
<keyword evidence="4" id="KW-1185">Reference proteome</keyword>
<dbReference type="PANTHER" id="PTHR46797:SF1">
    <property type="entry name" value="METHYLPHOSPHONATE SYNTHASE"/>
    <property type="match status" value="1"/>
</dbReference>
<keyword evidence="1" id="KW-0238">DNA-binding</keyword>
<dbReference type="Pfam" id="PF01381">
    <property type="entry name" value="HTH_3"/>
    <property type="match status" value="1"/>
</dbReference>
<evidence type="ECO:0000313" key="3">
    <source>
        <dbReference type="EMBL" id="RIH86502.1"/>
    </source>
</evidence>
<dbReference type="SMART" id="SM00530">
    <property type="entry name" value="HTH_XRE"/>
    <property type="match status" value="1"/>
</dbReference>
<name>A0A399EV48_9DEIN</name>
<dbReference type="Proteomes" id="UP000265715">
    <property type="component" value="Unassembled WGS sequence"/>
</dbReference>
<reference evidence="3 4" key="1">
    <citation type="submission" date="2018-08" db="EMBL/GenBank/DDBJ databases">
        <title>Meiothermus terrae DSM 26712 genome sequencing project.</title>
        <authorList>
            <person name="Da Costa M.S."/>
            <person name="Albuquerque L."/>
            <person name="Raposo P."/>
            <person name="Froufe H.J.C."/>
            <person name="Barroso C.S."/>
            <person name="Egas C."/>
        </authorList>
    </citation>
    <scope>NUCLEOTIDE SEQUENCE [LARGE SCALE GENOMIC DNA]</scope>
    <source>
        <strain evidence="3 4">DSM 26712</strain>
    </source>
</reference>
<dbReference type="InterPro" id="IPR011051">
    <property type="entry name" value="RmlC_Cupin_sf"/>
</dbReference>
<protein>
    <submittedName>
        <fullName evidence="3">HTH-type transcriptional regulator PuuR</fullName>
    </submittedName>
</protein>
<dbReference type="SUPFAM" id="SSF51182">
    <property type="entry name" value="RmlC-like cupins"/>
    <property type="match status" value="1"/>
</dbReference>
<proteinExistence type="predicted"/>
<dbReference type="GO" id="GO:0003677">
    <property type="term" value="F:DNA binding"/>
    <property type="evidence" value="ECO:0007669"/>
    <property type="project" value="UniProtKB-KW"/>
</dbReference>
<feature type="domain" description="HTH cro/C1-type" evidence="2">
    <location>
        <begin position="10"/>
        <end position="64"/>
    </location>
</feature>
<dbReference type="Pfam" id="PF07883">
    <property type="entry name" value="Cupin_2"/>
    <property type="match status" value="1"/>
</dbReference>
<dbReference type="Gene3D" id="1.10.260.40">
    <property type="entry name" value="lambda repressor-like DNA-binding domains"/>
    <property type="match status" value="1"/>
</dbReference>
<dbReference type="PANTHER" id="PTHR46797">
    <property type="entry name" value="HTH-TYPE TRANSCRIPTIONAL REGULATOR"/>
    <property type="match status" value="1"/>
</dbReference>
<evidence type="ECO:0000256" key="1">
    <source>
        <dbReference type="ARBA" id="ARBA00023125"/>
    </source>
</evidence>
<dbReference type="SUPFAM" id="SSF47413">
    <property type="entry name" value="lambda repressor-like DNA-binding domains"/>
    <property type="match status" value="1"/>
</dbReference>
<dbReference type="InterPro" id="IPR014710">
    <property type="entry name" value="RmlC-like_jellyroll"/>
</dbReference>
<dbReference type="InterPro" id="IPR010982">
    <property type="entry name" value="Lambda_DNA-bd_dom_sf"/>
</dbReference>
<dbReference type="InterPro" id="IPR013096">
    <property type="entry name" value="Cupin_2"/>
</dbReference>
<evidence type="ECO:0000313" key="4">
    <source>
        <dbReference type="Proteomes" id="UP000265715"/>
    </source>
</evidence>
<dbReference type="GO" id="GO:0003700">
    <property type="term" value="F:DNA-binding transcription factor activity"/>
    <property type="evidence" value="ECO:0007669"/>
    <property type="project" value="TreeGrafter"/>
</dbReference>
<dbReference type="OrthoDB" id="34624at2"/>
<dbReference type="EMBL" id="QXDL01000045">
    <property type="protein sequence ID" value="RIH86502.1"/>
    <property type="molecule type" value="Genomic_DNA"/>
</dbReference>
<dbReference type="GO" id="GO:0005829">
    <property type="term" value="C:cytosol"/>
    <property type="evidence" value="ECO:0007669"/>
    <property type="project" value="TreeGrafter"/>
</dbReference>
<gene>
    <name evidence="3" type="primary">puuR</name>
    <name evidence="3" type="ORF">Mterra_01419</name>
</gene>
<accession>A0A399EV48</accession>
<dbReference type="CDD" id="cd00093">
    <property type="entry name" value="HTH_XRE"/>
    <property type="match status" value="1"/>
</dbReference>
<evidence type="ECO:0000259" key="2">
    <source>
        <dbReference type="PROSITE" id="PS50943"/>
    </source>
</evidence>
<comment type="caution">
    <text evidence="3">The sequence shown here is derived from an EMBL/GenBank/DDBJ whole genome shotgun (WGS) entry which is preliminary data.</text>
</comment>
<dbReference type="AlphaFoldDB" id="A0A399EV48"/>